<gene>
    <name evidence="2" type="ORF">SAMN04487940_110123</name>
</gene>
<evidence type="ECO:0000313" key="2">
    <source>
        <dbReference type="EMBL" id="SEJ78363.1"/>
    </source>
</evidence>
<organism evidence="2 3">
    <name type="scientific">Marinovum algicola</name>
    <dbReference type="NCBI Taxonomy" id="42444"/>
    <lineage>
        <taxon>Bacteria</taxon>
        <taxon>Pseudomonadati</taxon>
        <taxon>Pseudomonadota</taxon>
        <taxon>Alphaproteobacteria</taxon>
        <taxon>Rhodobacterales</taxon>
        <taxon>Roseobacteraceae</taxon>
        <taxon>Marinovum</taxon>
    </lineage>
</organism>
<dbReference type="EMBL" id="FNYY01000010">
    <property type="protein sequence ID" value="SEJ78363.1"/>
    <property type="molecule type" value="Genomic_DNA"/>
</dbReference>
<dbReference type="Proteomes" id="UP000182932">
    <property type="component" value="Unassembled WGS sequence"/>
</dbReference>
<sequence length="261" mass="29434">MRNFHTALRLAAVVFQMIFMAFYAVAGIGLLGFTIASAMGQASWLTLPIQFGSNPPVDLGWIVQIALTAMVLGLVVYLPSNQRILRLENSHRRFSINMQDVARAYDAVHKADRAGVFELKSEFDAVRERMIFLRNHPDLNVLETDLLEVAAQMGAISHELAEVYSDEKVDRARAFLAQRQQEVKMIEERLDEAKVIANDIHNWAMRVEIEEDIARSEIQRLSELLSDVMPELDLPEGADLRQASRMANGRMIELAGRQAAE</sequence>
<name>A0A975ZP66_9RHOB</name>
<evidence type="ECO:0008006" key="4">
    <source>
        <dbReference type="Google" id="ProtNLM"/>
    </source>
</evidence>
<dbReference type="GeneID" id="80819186"/>
<protein>
    <recommendedName>
        <fullName evidence="4">DNA repair protein</fullName>
    </recommendedName>
</protein>
<reference evidence="2 3" key="1">
    <citation type="submission" date="2016-10" db="EMBL/GenBank/DDBJ databases">
        <authorList>
            <person name="Varghese N."/>
            <person name="Submissions S."/>
        </authorList>
    </citation>
    <scope>NUCLEOTIDE SEQUENCE [LARGE SCALE GENOMIC DNA]</scope>
    <source>
        <strain evidence="2 3">FF3</strain>
    </source>
</reference>
<keyword evidence="3" id="KW-1185">Reference proteome</keyword>
<keyword evidence="1" id="KW-0812">Transmembrane</keyword>
<evidence type="ECO:0000313" key="3">
    <source>
        <dbReference type="Proteomes" id="UP000182932"/>
    </source>
</evidence>
<feature type="transmembrane region" description="Helical" evidence="1">
    <location>
        <begin position="12"/>
        <end position="39"/>
    </location>
</feature>
<evidence type="ECO:0000256" key="1">
    <source>
        <dbReference type="SAM" id="Phobius"/>
    </source>
</evidence>
<accession>A0A975ZP66</accession>
<keyword evidence="1" id="KW-0472">Membrane</keyword>
<comment type="caution">
    <text evidence="2">The sequence shown here is derived from an EMBL/GenBank/DDBJ whole genome shotgun (WGS) entry which is preliminary data.</text>
</comment>
<proteinExistence type="predicted"/>
<keyword evidence="1" id="KW-1133">Transmembrane helix</keyword>
<dbReference type="RefSeq" id="WP_074837240.1">
    <property type="nucleotide sequence ID" value="NZ_CATMKJ010000013.1"/>
</dbReference>
<dbReference type="AlphaFoldDB" id="A0A975ZP66"/>
<feature type="transmembrane region" description="Helical" evidence="1">
    <location>
        <begin position="59"/>
        <end position="78"/>
    </location>
</feature>